<sequence>MLSRFVSADAYSVHPSHMRCTQTMIDVCGPILWLRDLEPASTSKLHVLAECGAWIRLLAPIFDFS</sequence>
<proteinExistence type="predicted"/>
<reference evidence="2" key="1">
    <citation type="journal article" date="2010" name="Genome Res.">
        <title>Population genomic sequencing of Coccidioides fungi reveals recent hybridization and transposon control.</title>
        <authorList>
            <person name="Neafsey D.E."/>
            <person name="Barker B.M."/>
            <person name="Sharpton T.J."/>
            <person name="Stajich J.E."/>
            <person name="Park D.J."/>
            <person name="Whiston E."/>
            <person name="Hung C.-Y."/>
            <person name="McMahan C."/>
            <person name="White J."/>
            <person name="Sykes S."/>
            <person name="Heiman D."/>
            <person name="Young S."/>
            <person name="Zeng Q."/>
            <person name="Abouelleil A."/>
            <person name="Aftuck L."/>
            <person name="Bessette D."/>
            <person name="Brown A."/>
            <person name="FitzGerald M."/>
            <person name="Lui A."/>
            <person name="Macdonald J.P."/>
            <person name="Priest M."/>
            <person name="Orbach M.J."/>
            <person name="Galgiani J.N."/>
            <person name="Kirkland T.N."/>
            <person name="Cole G.T."/>
            <person name="Birren B.W."/>
            <person name="Henn M.R."/>
            <person name="Taylor J.W."/>
            <person name="Rounsley S.D."/>
        </authorList>
    </citation>
    <scope>NUCLEOTIDE SEQUENCE [LARGE SCALE GENOMIC DNA]</scope>
    <source>
        <strain evidence="2">RMSCC 757 / Silveira</strain>
    </source>
</reference>
<dbReference type="AlphaFoldDB" id="E9DHF0"/>
<dbReference type="VEuPathDB" id="FungiDB:CPSG_09249"/>
<keyword evidence="2" id="KW-1185">Reference proteome</keyword>
<protein>
    <submittedName>
        <fullName evidence="1">Uncharacterized protein</fullName>
    </submittedName>
</protein>
<name>E9DHF0_COCPS</name>
<dbReference type="EMBL" id="GL636508">
    <property type="protein sequence ID" value="EFW14175.1"/>
    <property type="molecule type" value="Genomic_DNA"/>
</dbReference>
<evidence type="ECO:0000313" key="1">
    <source>
        <dbReference type="EMBL" id="EFW14175.1"/>
    </source>
</evidence>
<evidence type="ECO:0000313" key="2">
    <source>
        <dbReference type="Proteomes" id="UP000002497"/>
    </source>
</evidence>
<gene>
    <name evidence="1" type="ORF">CPSG_09249</name>
</gene>
<dbReference type="HOGENOM" id="CLU_2849540_0_0_1"/>
<accession>E9DHF0</accession>
<reference evidence="2" key="2">
    <citation type="submission" date="2010-03" db="EMBL/GenBank/DDBJ databases">
        <title>The genome sequence of Coccidioides posadasii strain Silveira.</title>
        <authorList>
            <consortium name="The Broad Institute Genome Sequencing Center for Infectious Disease"/>
            <person name="Neafsey D."/>
            <person name="Orbach M."/>
            <person name="Henn M.R."/>
            <person name="Cole G.T."/>
            <person name="Galgiani J."/>
            <person name="Gardner M.J."/>
            <person name="Kirkland T.N."/>
            <person name="Taylor J.W."/>
            <person name="Young S.K."/>
            <person name="Zeng Q."/>
            <person name="Koehrsen M."/>
            <person name="Alvarado L."/>
            <person name="Berlin A."/>
            <person name="Borenstein D."/>
            <person name="Chapman S.B."/>
            <person name="Chen Z."/>
            <person name="Engels R."/>
            <person name="Freedman E."/>
            <person name="Gellesch M."/>
            <person name="Goldberg J."/>
            <person name="Griggs A."/>
            <person name="Gujja S."/>
            <person name="Heilman E."/>
            <person name="Heiman D."/>
            <person name="Howarth C."/>
            <person name="Jen D."/>
            <person name="Larson L."/>
            <person name="Mehta T."/>
            <person name="Neiman D."/>
            <person name="Park D."/>
            <person name="Pearson M."/>
            <person name="Richards J."/>
            <person name="Roberts A."/>
            <person name="Saif S."/>
            <person name="Shea T."/>
            <person name="Shenoy N."/>
            <person name="Sisk P."/>
            <person name="Stolte C."/>
            <person name="Sykes S."/>
            <person name="Walk T."/>
            <person name="White J."/>
            <person name="Yandava C."/>
            <person name="Haas B."/>
            <person name="Nusbaum C."/>
            <person name="Birren B."/>
        </authorList>
    </citation>
    <scope>NUCLEOTIDE SEQUENCE [LARGE SCALE GENOMIC DNA]</scope>
    <source>
        <strain evidence="2">RMSCC 757 / Silveira</strain>
    </source>
</reference>
<dbReference type="Proteomes" id="UP000002497">
    <property type="component" value="Unassembled WGS sequence"/>
</dbReference>
<organism evidence="2">
    <name type="scientific">Coccidioides posadasii (strain RMSCC 757 / Silveira)</name>
    <name type="common">Valley fever fungus</name>
    <dbReference type="NCBI Taxonomy" id="443226"/>
    <lineage>
        <taxon>Eukaryota</taxon>
        <taxon>Fungi</taxon>
        <taxon>Dikarya</taxon>
        <taxon>Ascomycota</taxon>
        <taxon>Pezizomycotina</taxon>
        <taxon>Eurotiomycetes</taxon>
        <taxon>Eurotiomycetidae</taxon>
        <taxon>Onygenales</taxon>
        <taxon>Onygenaceae</taxon>
        <taxon>Coccidioides</taxon>
    </lineage>
</organism>